<protein>
    <submittedName>
        <fullName evidence="3">P1 family peptidase</fullName>
    </submittedName>
</protein>
<evidence type="ECO:0000313" key="3">
    <source>
        <dbReference type="EMBL" id="MFC3659340.1"/>
    </source>
</evidence>
<dbReference type="SUPFAM" id="SSF56266">
    <property type="entry name" value="DmpA/ArgJ-like"/>
    <property type="match status" value="1"/>
</dbReference>
<organism evidence="3 4">
    <name type="scientific">Luteimonas notoginsengisoli</name>
    <dbReference type="NCBI Taxonomy" id="1578200"/>
    <lineage>
        <taxon>Bacteria</taxon>
        <taxon>Pseudomonadati</taxon>
        <taxon>Pseudomonadota</taxon>
        <taxon>Gammaproteobacteria</taxon>
        <taxon>Lysobacterales</taxon>
        <taxon>Lysobacteraceae</taxon>
        <taxon>Luteimonas</taxon>
    </lineage>
</organism>
<dbReference type="PANTHER" id="PTHR36512:SF3">
    <property type="entry name" value="BLR5678 PROTEIN"/>
    <property type="match status" value="1"/>
</dbReference>
<comment type="similarity">
    <text evidence="1">Belongs to the peptidase S58 family.</text>
</comment>
<evidence type="ECO:0000256" key="1">
    <source>
        <dbReference type="ARBA" id="ARBA00007068"/>
    </source>
</evidence>
<dbReference type="RefSeq" id="WP_386706563.1">
    <property type="nucleotide sequence ID" value="NZ_JBHRYF010000001.1"/>
</dbReference>
<evidence type="ECO:0000313" key="4">
    <source>
        <dbReference type="Proteomes" id="UP001595724"/>
    </source>
</evidence>
<dbReference type="Gene3D" id="3.60.70.12">
    <property type="entry name" value="L-amino peptidase D-ALA esterase/amidase"/>
    <property type="match status" value="1"/>
</dbReference>
<feature type="signal peptide" evidence="2">
    <location>
        <begin position="1"/>
        <end position="20"/>
    </location>
</feature>
<feature type="chain" id="PRO_5047342080" evidence="2">
    <location>
        <begin position="21"/>
        <end position="379"/>
    </location>
</feature>
<dbReference type="Pfam" id="PF03576">
    <property type="entry name" value="Peptidase_S58"/>
    <property type="match status" value="1"/>
</dbReference>
<dbReference type="PROSITE" id="PS51257">
    <property type="entry name" value="PROKAR_LIPOPROTEIN"/>
    <property type="match status" value="1"/>
</dbReference>
<dbReference type="InterPro" id="IPR016117">
    <property type="entry name" value="ArgJ-like_dom_sf"/>
</dbReference>
<reference evidence="4" key="1">
    <citation type="journal article" date="2019" name="Int. J. Syst. Evol. Microbiol.">
        <title>The Global Catalogue of Microorganisms (GCM) 10K type strain sequencing project: providing services to taxonomists for standard genome sequencing and annotation.</title>
        <authorList>
            <consortium name="The Broad Institute Genomics Platform"/>
            <consortium name="The Broad Institute Genome Sequencing Center for Infectious Disease"/>
            <person name="Wu L."/>
            <person name="Ma J."/>
        </authorList>
    </citation>
    <scope>NUCLEOTIDE SEQUENCE [LARGE SCALE GENOMIC DNA]</scope>
    <source>
        <strain evidence="4">KCTC 42211</strain>
    </source>
</reference>
<dbReference type="Proteomes" id="UP001595724">
    <property type="component" value="Unassembled WGS sequence"/>
</dbReference>
<dbReference type="InterPro" id="IPR005321">
    <property type="entry name" value="Peptidase_S58_DmpA"/>
</dbReference>
<dbReference type="EMBL" id="JBHRYF010000001">
    <property type="protein sequence ID" value="MFC3659340.1"/>
    <property type="molecule type" value="Genomic_DNA"/>
</dbReference>
<proteinExistence type="inferred from homology"/>
<keyword evidence="4" id="KW-1185">Reference proteome</keyword>
<keyword evidence="2" id="KW-0732">Signal</keyword>
<comment type="caution">
    <text evidence="3">The sequence shown here is derived from an EMBL/GenBank/DDBJ whole genome shotgun (WGS) entry which is preliminary data.</text>
</comment>
<accession>A0ABV7UQW2</accession>
<dbReference type="CDD" id="cd02253">
    <property type="entry name" value="DmpA"/>
    <property type="match status" value="1"/>
</dbReference>
<gene>
    <name evidence="3" type="ORF">ACFOM9_04495</name>
</gene>
<evidence type="ECO:0000256" key="2">
    <source>
        <dbReference type="SAM" id="SignalP"/>
    </source>
</evidence>
<name>A0ABV7UQW2_9GAMM</name>
<sequence>MFPRLLAVTLLLCACVPADAQHRNLRDHGIATGVLQPGQWNAITDVPGVEVGQKTLVRGDSVRTGVTVVLPHAGNLFRHKVPAAVYVGNGFGKLAGSTQVQELGNIETPIVLTNTLGVPVAADALIDHAFSFPENADVQSVNPVVGETNDSYLNDIRGRHVTRADVLEAIRSAAGGKVHQGNVGAGTGTMAFGFKGGIGTASRKLPATLGGHTVGVLVQTNFGGVLSVDGVPIGKTLGKHYLSDELNDSPDGSCMIVVATDAPLDARNLERLAKRAMLGLARTGGIASNGSGDYVIAFSANPGVRIAHDSDSPLRQVAVLRNDAMSPLFMAAIEATEEAILNSLFHADTMTGRDGHEAAALPLDEVLGIMERHGYPVVR</sequence>
<dbReference type="PANTHER" id="PTHR36512">
    <property type="entry name" value="D-AMINOPEPTIDASE"/>
    <property type="match status" value="1"/>
</dbReference>